<evidence type="ECO:0000313" key="3">
    <source>
        <dbReference type="Proteomes" id="UP000050741"/>
    </source>
</evidence>
<sequence>MPFPASSSAEEPMSLASLITGSNCLKACGMEDIQYAARRASDLFATVRVCAIVLTSLLALYFVLLIVLRVYNLNVRQKRSNREEHFVRESNEKLKEFCPSSTSSLSSCSRPTPIYSHPQLSQSAAEFPHSHDTTAAATPLPMPPPSICRQYDKNAEDGDDGSAEKPNLFFTQFQLGNSQKLHFNSLSDYLLAKRMAENAGSGN</sequence>
<accession>A0A183CLY6</accession>
<dbReference type="AlphaFoldDB" id="A0A183CLY6"/>
<evidence type="ECO:0000313" key="4">
    <source>
        <dbReference type="WBParaSite" id="GPLIN_001389200"/>
    </source>
</evidence>
<evidence type="ECO:0000256" key="2">
    <source>
        <dbReference type="SAM" id="Phobius"/>
    </source>
</evidence>
<organism evidence="3 4">
    <name type="scientific">Globodera pallida</name>
    <name type="common">Potato cyst nematode worm</name>
    <name type="synonym">Heterodera pallida</name>
    <dbReference type="NCBI Taxonomy" id="36090"/>
    <lineage>
        <taxon>Eukaryota</taxon>
        <taxon>Metazoa</taxon>
        <taxon>Ecdysozoa</taxon>
        <taxon>Nematoda</taxon>
        <taxon>Chromadorea</taxon>
        <taxon>Rhabditida</taxon>
        <taxon>Tylenchina</taxon>
        <taxon>Tylenchomorpha</taxon>
        <taxon>Tylenchoidea</taxon>
        <taxon>Heteroderidae</taxon>
        <taxon>Heteroderinae</taxon>
        <taxon>Globodera</taxon>
    </lineage>
</organism>
<protein>
    <submittedName>
        <fullName evidence="4">Uncharacterized protein</fullName>
    </submittedName>
</protein>
<proteinExistence type="predicted"/>
<feature type="region of interest" description="Disordered" evidence="1">
    <location>
        <begin position="120"/>
        <end position="165"/>
    </location>
</feature>
<evidence type="ECO:0000256" key="1">
    <source>
        <dbReference type="SAM" id="MobiDB-lite"/>
    </source>
</evidence>
<keyword evidence="2" id="KW-1133">Transmembrane helix</keyword>
<reference evidence="4" key="2">
    <citation type="submission" date="2016-06" db="UniProtKB">
        <authorList>
            <consortium name="WormBaseParasite"/>
        </authorList>
    </citation>
    <scope>IDENTIFICATION</scope>
</reference>
<feature type="transmembrane region" description="Helical" evidence="2">
    <location>
        <begin position="45"/>
        <end position="71"/>
    </location>
</feature>
<dbReference type="Proteomes" id="UP000050741">
    <property type="component" value="Unassembled WGS sequence"/>
</dbReference>
<keyword evidence="2" id="KW-0472">Membrane</keyword>
<reference evidence="3" key="1">
    <citation type="submission" date="2014-05" db="EMBL/GenBank/DDBJ databases">
        <title>The genome and life-stage specific transcriptomes of Globodera pallida elucidate key aspects of plant parasitism by a cyst nematode.</title>
        <authorList>
            <person name="Cotton J.A."/>
            <person name="Lilley C.J."/>
            <person name="Jones L.M."/>
            <person name="Kikuchi T."/>
            <person name="Reid A.J."/>
            <person name="Thorpe P."/>
            <person name="Tsai I.J."/>
            <person name="Beasley H."/>
            <person name="Blok V."/>
            <person name="Cock P.J.A."/>
            <person name="Van den Akker S.E."/>
            <person name="Holroyd N."/>
            <person name="Hunt M."/>
            <person name="Mantelin S."/>
            <person name="Naghra H."/>
            <person name="Pain A."/>
            <person name="Palomares-Rius J.E."/>
            <person name="Zarowiecki M."/>
            <person name="Berriman M."/>
            <person name="Jones J.T."/>
            <person name="Urwin P.E."/>
        </authorList>
    </citation>
    <scope>NUCLEOTIDE SEQUENCE [LARGE SCALE GENOMIC DNA]</scope>
    <source>
        <strain evidence="3">Lindley</strain>
    </source>
</reference>
<name>A0A183CLY6_GLOPA</name>
<dbReference type="WBParaSite" id="GPLIN_001389200">
    <property type="protein sequence ID" value="GPLIN_001389200"/>
    <property type="gene ID" value="GPLIN_001389200"/>
</dbReference>
<keyword evidence="3" id="KW-1185">Reference proteome</keyword>
<keyword evidence="2" id="KW-0812">Transmembrane</keyword>